<dbReference type="EMBL" id="PNBA02000014">
    <property type="protein sequence ID" value="KAG6401804.1"/>
    <property type="molecule type" value="Genomic_DNA"/>
</dbReference>
<dbReference type="PANTHER" id="PTHR31407">
    <property type="match status" value="1"/>
</dbReference>
<keyword evidence="4" id="KW-1185">Reference proteome</keyword>
<comment type="subcellular location">
    <subcellularLocation>
        <location evidence="1">Plastid</location>
        <location evidence="1">Chloroplast thylakoid membrane</location>
    </subcellularLocation>
</comment>
<reference evidence="3" key="1">
    <citation type="submission" date="2018-01" db="EMBL/GenBank/DDBJ databases">
        <authorList>
            <person name="Mao J.F."/>
        </authorList>
    </citation>
    <scope>NUCLEOTIDE SEQUENCE</scope>
    <source>
        <strain evidence="3">Huo1</strain>
        <tissue evidence="3">Leaf</tissue>
    </source>
</reference>
<reference evidence="3" key="2">
    <citation type="submission" date="2020-08" db="EMBL/GenBank/DDBJ databases">
        <title>Plant Genome Project.</title>
        <authorList>
            <person name="Zhang R.-G."/>
        </authorList>
    </citation>
    <scope>NUCLEOTIDE SEQUENCE</scope>
    <source>
        <strain evidence="3">Huo1</strain>
        <tissue evidence="3">Leaf</tissue>
    </source>
</reference>
<dbReference type="GO" id="GO:0009654">
    <property type="term" value="C:photosystem II oxygen evolving complex"/>
    <property type="evidence" value="ECO:0007669"/>
    <property type="project" value="InterPro"/>
</dbReference>
<dbReference type="PANTHER" id="PTHR31407:SF4">
    <property type="entry name" value="PSBP-LIKE PROTEIN 1, CHLOROPLASTIC"/>
    <property type="match status" value="1"/>
</dbReference>
<organism evidence="3">
    <name type="scientific">Salvia splendens</name>
    <name type="common">Scarlet sage</name>
    <dbReference type="NCBI Taxonomy" id="180675"/>
    <lineage>
        <taxon>Eukaryota</taxon>
        <taxon>Viridiplantae</taxon>
        <taxon>Streptophyta</taxon>
        <taxon>Embryophyta</taxon>
        <taxon>Tracheophyta</taxon>
        <taxon>Spermatophyta</taxon>
        <taxon>Magnoliopsida</taxon>
        <taxon>eudicotyledons</taxon>
        <taxon>Gunneridae</taxon>
        <taxon>Pentapetalae</taxon>
        <taxon>asterids</taxon>
        <taxon>lamiids</taxon>
        <taxon>Lamiales</taxon>
        <taxon>Lamiaceae</taxon>
        <taxon>Nepetoideae</taxon>
        <taxon>Mentheae</taxon>
        <taxon>Salviinae</taxon>
        <taxon>Salvia</taxon>
        <taxon>Salvia subgen. Calosphace</taxon>
        <taxon>core Calosphace</taxon>
    </lineage>
</organism>
<gene>
    <name evidence="3" type="ORF">SASPL_138670</name>
</gene>
<evidence type="ECO:0000313" key="3">
    <source>
        <dbReference type="EMBL" id="KAG6401804.1"/>
    </source>
</evidence>
<name>A0A8X8ZFA3_SALSN</name>
<dbReference type="GO" id="GO:0005509">
    <property type="term" value="F:calcium ion binding"/>
    <property type="evidence" value="ECO:0007669"/>
    <property type="project" value="InterPro"/>
</dbReference>
<dbReference type="Pfam" id="PF01789">
    <property type="entry name" value="PsbP"/>
    <property type="match status" value="1"/>
</dbReference>
<evidence type="ECO:0000313" key="4">
    <source>
        <dbReference type="Proteomes" id="UP000298416"/>
    </source>
</evidence>
<proteinExistence type="predicted"/>
<dbReference type="GO" id="GO:0019898">
    <property type="term" value="C:extrinsic component of membrane"/>
    <property type="evidence" value="ECO:0007669"/>
    <property type="project" value="InterPro"/>
</dbReference>
<sequence>MGLGEVEKLRGRSSLRRYSKRSSKLMDMKTPYFAGKLSTPVALDEALLKDMVSLLTLPSTNHVWPSSSSQLGLYKHSQFRRSITFVVRSEHLPSTSASPCEDGPGRRKLLALGVTVAPWLFMSQHAATFAAETKKGFLPVTDKKDGYTFVYPFGWQEVVVEGQDKVFKDVIEPLESVSVNIIPTAKQDIRDFGPPQEVGETLIRKVLASPTQKTKLIEASEHDVEGKAYYTFEFLAQAPNYTRHALTTVCIGNGRFYTVTTGANERRWDKMKDRLKTVVDSFQIFNV</sequence>
<evidence type="ECO:0000256" key="1">
    <source>
        <dbReference type="ARBA" id="ARBA00004334"/>
    </source>
</evidence>
<accession>A0A8X8ZFA3</accession>
<dbReference type="NCBIfam" id="NF040946">
    <property type="entry name" value="PSII_PsbP"/>
    <property type="match status" value="1"/>
</dbReference>
<feature type="domain" description="PsbP C-terminal" evidence="2">
    <location>
        <begin position="135"/>
        <end position="284"/>
    </location>
</feature>
<dbReference type="Proteomes" id="UP000298416">
    <property type="component" value="Unassembled WGS sequence"/>
</dbReference>
<evidence type="ECO:0000259" key="2">
    <source>
        <dbReference type="Pfam" id="PF01789"/>
    </source>
</evidence>
<comment type="caution">
    <text evidence="3">The sequence shown here is derived from an EMBL/GenBank/DDBJ whole genome shotgun (WGS) entry which is preliminary data.</text>
</comment>
<dbReference type="Gene3D" id="3.40.1000.10">
    <property type="entry name" value="Mog1/PsbP, alpha/beta/alpha sandwich"/>
    <property type="match status" value="1"/>
</dbReference>
<dbReference type="GO" id="GO:0015979">
    <property type="term" value="P:photosynthesis"/>
    <property type="evidence" value="ECO:0007669"/>
    <property type="project" value="InterPro"/>
</dbReference>
<dbReference type="GO" id="GO:0009535">
    <property type="term" value="C:chloroplast thylakoid membrane"/>
    <property type="evidence" value="ECO:0007669"/>
    <property type="project" value="UniProtKB-SubCell"/>
</dbReference>
<dbReference type="InterPro" id="IPR016123">
    <property type="entry name" value="Mog1/PsbP_a/b/a-sand"/>
</dbReference>
<dbReference type="AlphaFoldDB" id="A0A8X8ZFA3"/>
<dbReference type="SUPFAM" id="SSF55724">
    <property type="entry name" value="Mog1p/PsbP-like"/>
    <property type="match status" value="1"/>
</dbReference>
<protein>
    <recommendedName>
        <fullName evidence="2">PsbP C-terminal domain-containing protein</fullName>
    </recommendedName>
</protein>
<dbReference type="InterPro" id="IPR002683">
    <property type="entry name" value="PsbP_C"/>
</dbReference>